<dbReference type="KEGG" id="caua:113097373"/>
<dbReference type="GeneID" id="113097373"/>
<dbReference type="AlphaFoldDB" id="A0A6P6PBH4"/>
<evidence type="ECO:0000313" key="1">
    <source>
        <dbReference type="Proteomes" id="UP000515129"/>
    </source>
</evidence>
<evidence type="ECO:0000313" key="2">
    <source>
        <dbReference type="RefSeq" id="XP_026118403.1"/>
    </source>
</evidence>
<dbReference type="Proteomes" id="UP000515129">
    <property type="component" value="Unplaced"/>
</dbReference>
<gene>
    <name evidence="2" type="primary">LOC113097373</name>
</gene>
<protein>
    <submittedName>
        <fullName evidence="2">Uncharacterized protein LOC113097373 isoform X1</fullName>
    </submittedName>
</protein>
<name>A0A6P6PBH4_CARAU</name>
<accession>A0A6P6PBH4</accession>
<reference evidence="2" key="1">
    <citation type="submission" date="2025-08" db="UniProtKB">
        <authorList>
            <consortium name="RefSeq"/>
        </authorList>
    </citation>
    <scope>IDENTIFICATION</scope>
    <source>
        <strain evidence="2">Wakin</strain>
        <tissue evidence="2">Muscle</tissue>
    </source>
</reference>
<organism evidence="1 2">
    <name type="scientific">Carassius auratus</name>
    <name type="common">Goldfish</name>
    <dbReference type="NCBI Taxonomy" id="7957"/>
    <lineage>
        <taxon>Eukaryota</taxon>
        <taxon>Metazoa</taxon>
        <taxon>Chordata</taxon>
        <taxon>Craniata</taxon>
        <taxon>Vertebrata</taxon>
        <taxon>Euteleostomi</taxon>
        <taxon>Actinopterygii</taxon>
        <taxon>Neopterygii</taxon>
        <taxon>Teleostei</taxon>
        <taxon>Ostariophysi</taxon>
        <taxon>Cypriniformes</taxon>
        <taxon>Cyprinidae</taxon>
        <taxon>Cyprininae</taxon>
        <taxon>Carassius</taxon>
    </lineage>
</organism>
<proteinExistence type="predicted"/>
<dbReference type="RefSeq" id="XP_026118403.1">
    <property type="nucleotide sequence ID" value="XM_026262618.1"/>
</dbReference>
<keyword evidence="1" id="KW-1185">Reference proteome</keyword>
<sequence length="112" mass="12564">MPISCHQCFRNLPPVIMNMYWYNACDGNLLIACFCSHLLSPKKNSLADSKEPGFLNGLFSYCSALLMRILRCFQSNSNLSTSFHNDHAPRNQNSLPTSFMVCLAHWACGLDG</sequence>